<dbReference type="Proteomes" id="UP000425960">
    <property type="component" value="Chromosome"/>
</dbReference>
<dbReference type="EMBL" id="AP021876">
    <property type="protein sequence ID" value="BBO81723.1"/>
    <property type="molecule type" value="Genomic_DNA"/>
</dbReference>
<reference evidence="1 2" key="1">
    <citation type="submission" date="2019-11" db="EMBL/GenBank/DDBJ databases">
        <title>Comparative genomics of hydrocarbon-degrading Desulfosarcina strains.</title>
        <authorList>
            <person name="Watanabe M."/>
            <person name="Kojima H."/>
            <person name="Fukui M."/>
        </authorList>
    </citation>
    <scope>NUCLEOTIDE SEQUENCE [LARGE SCALE GENOMIC DNA]</scope>
    <source>
        <strain evidence="1 2">28bB2T</strain>
    </source>
</reference>
<proteinExistence type="predicted"/>
<dbReference type="KEGG" id="dov:DSCO28_22890"/>
<protein>
    <submittedName>
        <fullName evidence="1">Uncharacterized protein</fullName>
    </submittedName>
</protein>
<sequence length="175" mass="19435">MILKPQDVLILAKLVVIGGNEWSYGRMATTLWMSPSEVHAGVKRLIKAHLASAQRDCITPNARSMESFLFYGLPYVFVPDLGEITRGMPTGYAGPVLSTFFEVGDDLPPVWPDPDGEVRGQSFSPLYKSVPKAAREDYKLYELLSLIDAIRGGRARERQIACDEIKKWMNSNAGS</sequence>
<gene>
    <name evidence="1" type="ORF">DSCO28_22890</name>
</gene>
<evidence type="ECO:0000313" key="1">
    <source>
        <dbReference type="EMBL" id="BBO81723.1"/>
    </source>
</evidence>
<dbReference type="RefSeq" id="WP_155310205.1">
    <property type="nucleotide sequence ID" value="NZ_AP021876.1"/>
</dbReference>
<name>A0A5K7ZRI3_9BACT</name>
<accession>A0A5K7ZRI3</accession>
<dbReference type="AlphaFoldDB" id="A0A5K7ZRI3"/>
<evidence type="ECO:0000313" key="2">
    <source>
        <dbReference type="Proteomes" id="UP000425960"/>
    </source>
</evidence>
<organism evidence="1 2">
    <name type="scientific">Desulfosarcina ovata subsp. sediminis</name>
    <dbReference type="NCBI Taxonomy" id="885957"/>
    <lineage>
        <taxon>Bacteria</taxon>
        <taxon>Pseudomonadati</taxon>
        <taxon>Thermodesulfobacteriota</taxon>
        <taxon>Desulfobacteria</taxon>
        <taxon>Desulfobacterales</taxon>
        <taxon>Desulfosarcinaceae</taxon>
        <taxon>Desulfosarcina</taxon>
    </lineage>
</organism>